<keyword evidence="5 7" id="KW-1133">Transmembrane helix</keyword>
<protein>
    <recommendedName>
        <fullName evidence="7">Phosphatidylglycerol--prolipoprotein diacylglyceryl transferase</fullName>
        <ecNumber evidence="7">2.5.1.145</ecNumber>
    </recommendedName>
</protein>
<comment type="similarity">
    <text evidence="1 7">Belongs to the Lgt family.</text>
</comment>
<reference evidence="8 9" key="1">
    <citation type="submission" date="2018-05" db="EMBL/GenBank/DDBJ databases">
        <title>Lactobacillus sanfranciscensis Ah4 draft denome sequence.</title>
        <authorList>
            <person name="Zhang G."/>
        </authorList>
    </citation>
    <scope>NUCLEOTIDE SEQUENCE [LARGE SCALE GENOMIC DNA]</scope>
    <source>
        <strain evidence="8 9">Ah4</strain>
    </source>
</reference>
<proteinExistence type="inferred from homology"/>
<organism evidence="8 9">
    <name type="scientific">Fructilactobacillus sanfranciscensis</name>
    <name type="common">Lactobacillus sanfranciscensis</name>
    <dbReference type="NCBI Taxonomy" id="1625"/>
    <lineage>
        <taxon>Bacteria</taxon>
        <taxon>Bacillati</taxon>
        <taxon>Bacillota</taxon>
        <taxon>Bacilli</taxon>
        <taxon>Lactobacillales</taxon>
        <taxon>Lactobacillaceae</taxon>
        <taxon>Fructilactobacillus</taxon>
    </lineage>
</organism>
<dbReference type="GO" id="GO:0042158">
    <property type="term" value="P:lipoprotein biosynthetic process"/>
    <property type="evidence" value="ECO:0007669"/>
    <property type="project" value="UniProtKB-UniRule"/>
</dbReference>
<feature type="transmembrane region" description="Helical" evidence="7">
    <location>
        <begin position="50"/>
        <end position="73"/>
    </location>
</feature>
<comment type="function">
    <text evidence="7">Catalyzes the transfer of the diacylglyceryl group from phosphatidylglycerol to the sulfhydryl group of the N-terminal cysteine of a prolipoprotein, the first step in the formation of mature lipoproteins.</text>
</comment>
<comment type="pathway">
    <text evidence="7">Protein modification; lipoprotein biosynthesis (diacylglyceryl transfer).</text>
</comment>
<evidence type="ECO:0000256" key="5">
    <source>
        <dbReference type="ARBA" id="ARBA00022989"/>
    </source>
</evidence>
<evidence type="ECO:0000256" key="4">
    <source>
        <dbReference type="ARBA" id="ARBA00022692"/>
    </source>
</evidence>
<feature type="transmembrane region" description="Helical" evidence="7">
    <location>
        <begin position="202"/>
        <end position="218"/>
    </location>
</feature>
<gene>
    <name evidence="7" type="primary">lgt</name>
    <name evidence="8" type="ORF">DID87_06040</name>
</gene>
<dbReference type="GO" id="GO:0005886">
    <property type="term" value="C:plasma membrane"/>
    <property type="evidence" value="ECO:0007669"/>
    <property type="project" value="UniProtKB-SubCell"/>
</dbReference>
<dbReference type="RefSeq" id="WP_139562338.1">
    <property type="nucleotide sequence ID" value="NZ_JARBEV010000015.1"/>
</dbReference>
<dbReference type="HAMAP" id="MF_01147">
    <property type="entry name" value="Lgt"/>
    <property type="match status" value="1"/>
</dbReference>
<dbReference type="PROSITE" id="PS01311">
    <property type="entry name" value="LGT"/>
    <property type="match status" value="1"/>
</dbReference>
<comment type="catalytic activity">
    <reaction evidence="7">
        <text>L-cysteinyl-[prolipoprotein] + a 1,2-diacyl-sn-glycero-3-phospho-(1'-sn-glycerol) = an S-1,2-diacyl-sn-glyceryl-L-cysteinyl-[prolipoprotein] + sn-glycerol 1-phosphate + H(+)</text>
        <dbReference type="Rhea" id="RHEA:56712"/>
        <dbReference type="Rhea" id="RHEA-COMP:14679"/>
        <dbReference type="Rhea" id="RHEA-COMP:14680"/>
        <dbReference type="ChEBI" id="CHEBI:15378"/>
        <dbReference type="ChEBI" id="CHEBI:29950"/>
        <dbReference type="ChEBI" id="CHEBI:57685"/>
        <dbReference type="ChEBI" id="CHEBI:64716"/>
        <dbReference type="ChEBI" id="CHEBI:140658"/>
        <dbReference type="EC" id="2.5.1.145"/>
    </reaction>
</comment>
<dbReference type="InterPro" id="IPR001640">
    <property type="entry name" value="Lgt"/>
</dbReference>
<sequence>MVDFLTLSPIALNFGPFHVRWYGIFIASAVLIAVYLSMKEAQRQKLNEDYLYDLILWAIPISIISARCYYVIFQWPYYAQHPSEIIAIWDGGIAIYGALIGGGIFMYWFCKNHGLNIWQIFDIAAPTVIMAQGIGRWGNFMNQEAFGAHTSLTFLEHLHLPNFIIQQMFIDGFYRQPTFLYESIWDLSGFALLMIMRHSDKLFKRGEIFLAYVMWYSFGRFFTEGMRTDSLMFGPLRISQILSIFLFFGAMGLMIYRRHKINNLVWYDYQN</sequence>
<feature type="transmembrane region" description="Helical" evidence="7">
    <location>
        <begin position="20"/>
        <end position="38"/>
    </location>
</feature>
<evidence type="ECO:0000256" key="7">
    <source>
        <dbReference type="HAMAP-Rule" id="MF_01147"/>
    </source>
</evidence>
<dbReference type="EC" id="2.5.1.145" evidence="7"/>
<evidence type="ECO:0000256" key="3">
    <source>
        <dbReference type="ARBA" id="ARBA00022679"/>
    </source>
</evidence>
<comment type="subcellular location">
    <subcellularLocation>
        <location evidence="7">Cell membrane</location>
        <topology evidence="7">Multi-pass membrane protein</topology>
    </subcellularLocation>
</comment>
<dbReference type="AlphaFoldDB" id="A0A5C4THL1"/>
<dbReference type="PANTHER" id="PTHR30589:SF0">
    <property type="entry name" value="PHOSPHATIDYLGLYCEROL--PROLIPOPROTEIN DIACYLGLYCERYL TRANSFERASE"/>
    <property type="match status" value="1"/>
</dbReference>
<dbReference type="NCBIfam" id="TIGR00544">
    <property type="entry name" value="lgt"/>
    <property type="match status" value="1"/>
</dbReference>
<dbReference type="UniPathway" id="UPA00664"/>
<keyword evidence="4 7" id="KW-0812">Transmembrane</keyword>
<evidence type="ECO:0000256" key="1">
    <source>
        <dbReference type="ARBA" id="ARBA00007150"/>
    </source>
</evidence>
<dbReference type="EMBL" id="QFCR01000023">
    <property type="protein sequence ID" value="TNK89979.1"/>
    <property type="molecule type" value="Genomic_DNA"/>
</dbReference>
<feature type="binding site" evidence="7">
    <location>
        <position position="136"/>
    </location>
    <ligand>
        <name>a 1,2-diacyl-sn-glycero-3-phospho-(1'-sn-glycerol)</name>
        <dbReference type="ChEBI" id="CHEBI:64716"/>
    </ligand>
</feature>
<keyword evidence="6 7" id="KW-0472">Membrane</keyword>
<feature type="transmembrane region" description="Helical" evidence="7">
    <location>
        <begin position="85"/>
        <end position="109"/>
    </location>
</feature>
<name>A0A5C4THL1_FRUSA</name>
<keyword evidence="8" id="KW-0449">Lipoprotein</keyword>
<accession>A0A5C4THL1</accession>
<keyword evidence="3 7" id="KW-0808">Transferase</keyword>
<evidence type="ECO:0000313" key="9">
    <source>
        <dbReference type="Proteomes" id="UP000313312"/>
    </source>
</evidence>
<evidence type="ECO:0000256" key="6">
    <source>
        <dbReference type="ARBA" id="ARBA00023136"/>
    </source>
</evidence>
<evidence type="ECO:0000256" key="2">
    <source>
        <dbReference type="ARBA" id="ARBA00022475"/>
    </source>
</evidence>
<dbReference type="Pfam" id="PF01790">
    <property type="entry name" value="LGT"/>
    <property type="match status" value="1"/>
</dbReference>
<evidence type="ECO:0000313" key="8">
    <source>
        <dbReference type="EMBL" id="TNK89979.1"/>
    </source>
</evidence>
<keyword evidence="2 7" id="KW-1003">Cell membrane</keyword>
<dbReference type="Proteomes" id="UP000313312">
    <property type="component" value="Unassembled WGS sequence"/>
</dbReference>
<feature type="transmembrane region" description="Helical" evidence="7">
    <location>
        <begin position="238"/>
        <end position="256"/>
    </location>
</feature>
<comment type="caution">
    <text evidence="8">The sequence shown here is derived from an EMBL/GenBank/DDBJ whole genome shotgun (WGS) entry which is preliminary data.</text>
</comment>
<dbReference type="PANTHER" id="PTHR30589">
    <property type="entry name" value="PROLIPOPROTEIN DIACYLGLYCERYL TRANSFERASE"/>
    <property type="match status" value="1"/>
</dbReference>
<dbReference type="GO" id="GO:0008961">
    <property type="term" value="F:phosphatidylglycerol-prolipoprotein diacylglyceryl transferase activity"/>
    <property type="evidence" value="ECO:0007669"/>
    <property type="project" value="UniProtKB-UniRule"/>
</dbReference>